<feature type="chain" id="PRO_5029824423" evidence="3">
    <location>
        <begin position="21"/>
        <end position="158"/>
    </location>
</feature>
<dbReference type="AlphaFoldDB" id="A0A7J7NT94"/>
<dbReference type="EMBL" id="JACGCM010000589">
    <property type="protein sequence ID" value="KAF6170379.1"/>
    <property type="molecule type" value="Genomic_DNA"/>
</dbReference>
<gene>
    <name evidence="4" type="ORF">GIB67_014309</name>
</gene>
<accession>A0A7J7NT94</accession>
<feature type="signal peptide" evidence="3">
    <location>
        <begin position="1"/>
        <end position="20"/>
    </location>
</feature>
<dbReference type="InterPro" id="IPR032675">
    <property type="entry name" value="LRR_dom_sf"/>
</dbReference>
<feature type="region of interest" description="Disordered" evidence="1">
    <location>
        <begin position="93"/>
        <end position="116"/>
    </location>
</feature>
<evidence type="ECO:0000256" key="2">
    <source>
        <dbReference type="SAM" id="Phobius"/>
    </source>
</evidence>
<keyword evidence="3" id="KW-0732">Signal</keyword>
<name>A0A7J7NT94_9MAGN</name>
<keyword evidence="2" id="KW-0472">Membrane</keyword>
<feature type="compositionally biased region" description="Basic and acidic residues" evidence="1">
    <location>
        <begin position="102"/>
        <end position="113"/>
    </location>
</feature>
<evidence type="ECO:0000256" key="1">
    <source>
        <dbReference type="SAM" id="MobiDB-lite"/>
    </source>
</evidence>
<proteinExistence type="predicted"/>
<sequence length="158" mass="17213">MKFLLFSWFLLLSLLPVVFTTDGQCPNDQSLLFLVCQGFLLGIQVLIAALLGQAGPFKLSQSVEIELQAFTNSSYKGNSGLCGLPLSQSCTDVSKVTPSPNPRKESSKSEKEASSGNGVDWVCLGCRLVGFVIGLYSEKVFQGHIEKFESKKWGLNEV</sequence>
<dbReference type="OrthoDB" id="544346at2759"/>
<evidence type="ECO:0000313" key="5">
    <source>
        <dbReference type="Proteomes" id="UP000541444"/>
    </source>
</evidence>
<feature type="transmembrane region" description="Helical" evidence="2">
    <location>
        <begin position="30"/>
        <end position="51"/>
    </location>
</feature>
<dbReference type="Gene3D" id="3.80.10.10">
    <property type="entry name" value="Ribonuclease Inhibitor"/>
    <property type="match status" value="1"/>
</dbReference>
<protein>
    <submittedName>
        <fullName evidence="4">Uncharacterized protein</fullName>
    </submittedName>
</protein>
<organism evidence="4 5">
    <name type="scientific">Kingdonia uniflora</name>
    <dbReference type="NCBI Taxonomy" id="39325"/>
    <lineage>
        <taxon>Eukaryota</taxon>
        <taxon>Viridiplantae</taxon>
        <taxon>Streptophyta</taxon>
        <taxon>Embryophyta</taxon>
        <taxon>Tracheophyta</taxon>
        <taxon>Spermatophyta</taxon>
        <taxon>Magnoliopsida</taxon>
        <taxon>Ranunculales</taxon>
        <taxon>Circaeasteraceae</taxon>
        <taxon>Kingdonia</taxon>
    </lineage>
</organism>
<reference evidence="4 5" key="1">
    <citation type="journal article" date="2020" name="IScience">
        <title>Genome Sequencing of the Endangered Kingdonia uniflora (Circaeasteraceae, Ranunculales) Reveals Potential Mechanisms of Evolutionary Specialization.</title>
        <authorList>
            <person name="Sun Y."/>
            <person name="Deng T."/>
            <person name="Zhang A."/>
            <person name="Moore M.J."/>
            <person name="Landis J.B."/>
            <person name="Lin N."/>
            <person name="Zhang H."/>
            <person name="Zhang X."/>
            <person name="Huang J."/>
            <person name="Zhang X."/>
            <person name="Sun H."/>
            <person name="Wang H."/>
        </authorList>
    </citation>
    <scope>NUCLEOTIDE SEQUENCE [LARGE SCALE GENOMIC DNA]</scope>
    <source>
        <strain evidence="4">TB1705</strain>
        <tissue evidence="4">Leaf</tissue>
    </source>
</reference>
<keyword evidence="5" id="KW-1185">Reference proteome</keyword>
<comment type="caution">
    <text evidence="4">The sequence shown here is derived from an EMBL/GenBank/DDBJ whole genome shotgun (WGS) entry which is preliminary data.</text>
</comment>
<dbReference type="Proteomes" id="UP000541444">
    <property type="component" value="Unassembled WGS sequence"/>
</dbReference>
<evidence type="ECO:0000313" key="4">
    <source>
        <dbReference type="EMBL" id="KAF6170379.1"/>
    </source>
</evidence>
<evidence type="ECO:0000256" key="3">
    <source>
        <dbReference type="SAM" id="SignalP"/>
    </source>
</evidence>
<keyword evidence="2" id="KW-0812">Transmembrane</keyword>
<keyword evidence="2" id="KW-1133">Transmembrane helix</keyword>